<accession>M1ZWX4</accession>
<dbReference type="AlphaFoldDB" id="M1ZWX4"/>
<evidence type="ECO:0000313" key="1">
    <source>
        <dbReference type="EMBL" id="EKN41563.1"/>
    </source>
</evidence>
<gene>
    <name evidence="1" type="ORF">CFSAN001627_12443</name>
</gene>
<feature type="non-terminal residue" evidence="1">
    <location>
        <position position="1"/>
    </location>
</feature>
<protein>
    <submittedName>
        <fullName evidence="1">Uncharacterized protein</fullName>
    </submittedName>
</protein>
<reference evidence="1 2" key="1">
    <citation type="submission" date="2012-10" db="EMBL/GenBank/DDBJ databases">
        <authorList>
            <person name="Strain E.A."/>
            <person name="Brown E."/>
            <person name="Allard M.W."/>
            <person name="Gonzalez-Escalona N."/>
            <person name="Timme R."/>
        </authorList>
    </citation>
    <scope>NUCLEOTIDE SEQUENCE [LARGE SCALE GENOMIC DNA]</scope>
    <source>
        <strain evidence="1 2">CFSAN001627</strain>
    </source>
</reference>
<reference evidence="1 2" key="2">
    <citation type="submission" date="2013-03" db="EMBL/GenBank/DDBJ databases">
        <title>Diversity in Clostridium botulinum.</title>
        <authorList>
            <person name="Timme R.E."/>
            <person name="Allard M."/>
            <person name="Luo Y."/>
            <person name="Strain E."/>
            <person name="Gonzalez-Escalona N."/>
            <person name="Brown E."/>
        </authorList>
    </citation>
    <scope>NUCLEOTIDE SEQUENCE [LARGE SCALE GENOMIC DNA]</scope>
    <source>
        <strain evidence="1 2">CFSAN001627</strain>
    </source>
</reference>
<dbReference type="EMBL" id="AMXI01000723">
    <property type="protein sequence ID" value="EKN41563.1"/>
    <property type="molecule type" value="Genomic_DNA"/>
</dbReference>
<dbReference type="Proteomes" id="UP000011944">
    <property type="component" value="Unassembled WGS sequence"/>
</dbReference>
<organism evidence="1 2">
    <name type="scientific">Clostridium botulinum CFSAN001627</name>
    <dbReference type="NCBI Taxonomy" id="1232189"/>
    <lineage>
        <taxon>Bacteria</taxon>
        <taxon>Bacillati</taxon>
        <taxon>Bacillota</taxon>
        <taxon>Clostridia</taxon>
        <taxon>Eubacteriales</taxon>
        <taxon>Clostridiaceae</taxon>
        <taxon>Clostridium</taxon>
    </lineage>
</organism>
<dbReference type="PATRIC" id="fig|1232189.3.peg.1976"/>
<comment type="caution">
    <text evidence="1">The sequence shown here is derived from an EMBL/GenBank/DDBJ whole genome shotgun (WGS) entry which is preliminary data.</text>
</comment>
<proteinExistence type="predicted"/>
<name>M1ZWX4_CLOBO</name>
<evidence type="ECO:0000313" key="2">
    <source>
        <dbReference type="Proteomes" id="UP000011944"/>
    </source>
</evidence>
<sequence length="45" mass="5431">NGEYMYCLDKATPLWISIYDVYKEEKFICLRQPNTNKFIKLAELK</sequence>